<dbReference type="STRING" id="1109412.BN1221_01782c"/>
<name>A0A0G4JTR9_9GAMM</name>
<dbReference type="EMBL" id="CGIG01000001">
    <property type="protein sequence ID" value="CPR15905.1"/>
    <property type="molecule type" value="Genomic_DNA"/>
</dbReference>
<evidence type="ECO:0000313" key="1">
    <source>
        <dbReference type="EMBL" id="CPR15905.1"/>
    </source>
</evidence>
<organism evidence="1 2">
    <name type="scientific">Brenneria goodwinii</name>
    <dbReference type="NCBI Taxonomy" id="1109412"/>
    <lineage>
        <taxon>Bacteria</taxon>
        <taxon>Pseudomonadati</taxon>
        <taxon>Pseudomonadota</taxon>
        <taxon>Gammaproteobacteria</taxon>
        <taxon>Enterobacterales</taxon>
        <taxon>Pectobacteriaceae</taxon>
        <taxon>Brenneria</taxon>
    </lineage>
</organism>
<proteinExistence type="predicted"/>
<dbReference type="Proteomes" id="UP000044377">
    <property type="component" value="Unassembled WGS sequence"/>
</dbReference>
<dbReference type="AlphaFoldDB" id="A0A0G4JTR9"/>
<protein>
    <submittedName>
        <fullName evidence="1">Uncharacterized protein</fullName>
    </submittedName>
</protein>
<dbReference type="RefSeq" id="WP_156186728.1">
    <property type="nucleotide sequence ID" value="NZ_CGIG01000001.1"/>
</dbReference>
<sequence length="52" mass="5689">MSIPRPYLPLFSEKPELLALNEPAAATSHLRLMGFSQHLATGISVKQQRGQG</sequence>
<accession>A0A0G4JTR9</accession>
<dbReference type="GeneID" id="70909837"/>
<keyword evidence="2" id="KW-1185">Reference proteome</keyword>
<reference evidence="2" key="1">
    <citation type="submission" date="2015-01" db="EMBL/GenBank/DDBJ databases">
        <authorList>
            <person name="Paterson Steve"/>
        </authorList>
    </citation>
    <scope>NUCLEOTIDE SEQUENCE [LARGE SCALE GENOMIC DNA]</scope>
    <source>
        <strain evidence="2">OBR1</strain>
    </source>
</reference>
<evidence type="ECO:0000313" key="2">
    <source>
        <dbReference type="Proteomes" id="UP000044377"/>
    </source>
</evidence>
<gene>
    <name evidence="1" type="ORF">BN1221_01782c</name>
</gene>